<sequence length="91" mass="9785">MHISLAIFISLFPLVFSQAPDPFATSVPSSQCDTSNLVCCHDSINLNTLTPEAVETVMAQLEARQIQTGGLKGTIAFGCMLIFSLDVENSH</sequence>
<name>A0A1L9RK05_ASPWE</name>
<dbReference type="VEuPathDB" id="FungiDB:ASPWEDRAFT_40450"/>
<dbReference type="EMBL" id="KV878212">
    <property type="protein sequence ID" value="OJJ35262.1"/>
    <property type="molecule type" value="Genomic_DNA"/>
</dbReference>
<evidence type="ECO:0000313" key="3">
    <source>
        <dbReference type="Proteomes" id="UP000184383"/>
    </source>
</evidence>
<accession>A0A1L9RK05</accession>
<keyword evidence="3" id="KW-1185">Reference proteome</keyword>
<organism evidence="2 3">
    <name type="scientific">Aspergillus wentii DTO 134E9</name>
    <dbReference type="NCBI Taxonomy" id="1073089"/>
    <lineage>
        <taxon>Eukaryota</taxon>
        <taxon>Fungi</taxon>
        <taxon>Dikarya</taxon>
        <taxon>Ascomycota</taxon>
        <taxon>Pezizomycotina</taxon>
        <taxon>Eurotiomycetes</taxon>
        <taxon>Eurotiomycetidae</taxon>
        <taxon>Eurotiales</taxon>
        <taxon>Aspergillaceae</taxon>
        <taxon>Aspergillus</taxon>
        <taxon>Aspergillus subgen. Cremei</taxon>
    </lineage>
</organism>
<keyword evidence="1" id="KW-0732">Signal</keyword>
<evidence type="ECO:0000313" key="2">
    <source>
        <dbReference type="EMBL" id="OJJ35262.1"/>
    </source>
</evidence>
<dbReference type="AlphaFoldDB" id="A0A1L9RK05"/>
<dbReference type="Proteomes" id="UP000184383">
    <property type="component" value="Unassembled WGS sequence"/>
</dbReference>
<feature type="chain" id="PRO_5013290378" description="Hydrophobin" evidence="1">
    <location>
        <begin position="18"/>
        <end position="91"/>
    </location>
</feature>
<proteinExistence type="predicted"/>
<dbReference type="GeneID" id="63751171"/>
<gene>
    <name evidence="2" type="ORF">ASPWEDRAFT_40450</name>
</gene>
<dbReference type="RefSeq" id="XP_040688938.1">
    <property type="nucleotide sequence ID" value="XM_040835323.1"/>
</dbReference>
<evidence type="ECO:0000256" key="1">
    <source>
        <dbReference type="SAM" id="SignalP"/>
    </source>
</evidence>
<feature type="signal peptide" evidence="1">
    <location>
        <begin position="1"/>
        <end position="17"/>
    </location>
</feature>
<evidence type="ECO:0008006" key="4">
    <source>
        <dbReference type="Google" id="ProtNLM"/>
    </source>
</evidence>
<reference evidence="3" key="1">
    <citation type="journal article" date="2017" name="Genome Biol.">
        <title>Comparative genomics reveals high biological diversity and specific adaptations in the industrially and medically important fungal genus Aspergillus.</title>
        <authorList>
            <person name="de Vries R.P."/>
            <person name="Riley R."/>
            <person name="Wiebenga A."/>
            <person name="Aguilar-Osorio G."/>
            <person name="Amillis S."/>
            <person name="Uchima C.A."/>
            <person name="Anderluh G."/>
            <person name="Asadollahi M."/>
            <person name="Askin M."/>
            <person name="Barry K."/>
            <person name="Battaglia E."/>
            <person name="Bayram O."/>
            <person name="Benocci T."/>
            <person name="Braus-Stromeyer S.A."/>
            <person name="Caldana C."/>
            <person name="Canovas D."/>
            <person name="Cerqueira G.C."/>
            <person name="Chen F."/>
            <person name="Chen W."/>
            <person name="Choi C."/>
            <person name="Clum A."/>
            <person name="Dos Santos R.A."/>
            <person name="Damasio A.R."/>
            <person name="Diallinas G."/>
            <person name="Emri T."/>
            <person name="Fekete E."/>
            <person name="Flipphi M."/>
            <person name="Freyberg S."/>
            <person name="Gallo A."/>
            <person name="Gournas C."/>
            <person name="Habgood R."/>
            <person name="Hainaut M."/>
            <person name="Harispe M.L."/>
            <person name="Henrissat B."/>
            <person name="Hilden K.S."/>
            <person name="Hope R."/>
            <person name="Hossain A."/>
            <person name="Karabika E."/>
            <person name="Karaffa L."/>
            <person name="Karanyi Z."/>
            <person name="Krasevec N."/>
            <person name="Kuo A."/>
            <person name="Kusch H."/>
            <person name="LaButti K."/>
            <person name="Lagendijk E.L."/>
            <person name="Lapidus A."/>
            <person name="Levasseur A."/>
            <person name="Lindquist E."/>
            <person name="Lipzen A."/>
            <person name="Logrieco A.F."/>
            <person name="MacCabe A."/>
            <person name="Maekelae M.R."/>
            <person name="Malavazi I."/>
            <person name="Melin P."/>
            <person name="Meyer V."/>
            <person name="Mielnichuk N."/>
            <person name="Miskei M."/>
            <person name="Molnar A.P."/>
            <person name="Mule G."/>
            <person name="Ngan C.Y."/>
            <person name="Orejas M."/>
            <person name="Orosz E."/>
            <person name="Ouedraogo J.P."/>
            <person name="Overkamp K.M."/>
            <person name="Park H.-S."/>
            <person name="Perrone G."/>
            <person name="Piumi F."/>
            <person name="Punt P.J."/>
            <person name="Ram A.F."/>
            <person name="Ramon A."/>
            <person name="Rauscher S."/>
            <person name="Record E."/>
            <person name="Riano-Pachon D.M."/>
            <person name="Robert V."/>
            <person name="Roehrig J."/>
            <person name="Ruller R."/>
            <person name="Salamov A."/>
            <person name="Salih N.S."/>
            <person name="Samson R.A."/>
            <person name="Sandor E."/>
            <person name="Sanguinetti M."/>
            <person name="Schuetze T."/>
            <person name="Sepcic K."/>
            <person name="Shelest E."/>
            <person name="Sherlock G."/>
            <person name="Sophianopoulou V."/>
            <person name="Squina F.M."/>
            <person name="Sun H."/>
            <person name="Susca A."/>
            <person name="Todd R.B."/>
            <person name="Tsang A."/>
            <person name="Unkles S.E."/>
            <person name="van de Wiele N."/>
            <person name="van Rossen-Uffink D."/>
            <person name="Oliveira J.V."/>
            <person name="Vesth T.C."/>
            <person name="Visser J."/>
            <person name="Yu J.-H."/>
            <person name="Zhou M."/>
            <person name="Andersen M.R."/>
            <person name="Archer D.B."/>
            <person name="Baker S.E."/>
            <person name="Benoit I."/>
            <person name="Brakhage A.A."/>
            <person name="Braus G.H."/>
            <person name="Fischer R."/>
            <person name="Frisvad J.C."/>
            <person name="Goldman G.H."/>
            <person name="Houbraken J."/>
            <person name="Oakley B."/>
            <person name="Pocsi I."/>
            <person name="Scazzocchio C."/>
            <person name="Seiboth B."/>
            <person name="vanKuyk P.A."/>
            <person name="Wortman J."/>
            <person name="Dyer P.S."/>
            <person name="Grigoriev I.V."/>
        </authorList>
    </citation>
    <scope>NUCLEOTIDE SEQUENCE [LARGE SCALE GENOMIC DNA]</scope>
    <source>
        <strain evidence="3">DTO 134E9</strain>
    </source>
</reference>
<protein>
    <recommendedName>
        <fullName evidence="4">Hydrophobin</fullName>
    </recommendedName>
</protein>